<feature type="transmembrane region" description="Helical" evidence="1">
    <location>
        <begin position="114"/>
        <end position="137"/>
    </location>
</feature>
<dbReference type="Proteomes" id="UP000027238">
    <property type="component" value="Unassembled WGS sequence"/>
</dbReference>
<keyword evidence="1" id="KW-0812">Transmembrane</keyword>
<evidence type="ECO:0000313" key="3">
    <source>
        <dbReference type="Proteomes" id="UP000027238"/>
    </source>
</evidence>
<gene>
    <name evidence="2" type="ORF">CSUB01_04109</name>
</gene>
<dbReference type="OrthoDB" id="2603at2759"/>
<name>A0A066X4R3_COLSU</name>
<accession>A0A066X4R3</accession>
<feature type="transmembrane region" description="Helical" evidence="1">
    <location>
        <begin position="253"/>
        <end position="279"/>
    </location>
</feature>
<feature type="transmembrane region" description="Helical" evidence="1">
    <location>
        <begin position="157"/>
        <end position="178"/>
    </location>
</feature>
<feature type="transmembrane region" description="Helical" evidence="1">
    <location>
        <begin position="226"/>
        <end position="247"/>
    </location>
</feature>
<dbReference type="OMA" id="AVWHRTF"/>
<organism evidence="2 3">
    <name type="scientific">Colletotrichum sublineola</name>
    <name type="common">Sorghum anthracnose fungus</name>
    <dbReference type="NCBI Taxonomy" id="1173701"/>
    <lineage>
        <taxon>Eukaryota</taxon>
        <taxon>Fungi</taxon>
        <taxon>Dikarya</taxon>
        <taxon>Ascomycota</taxon>
        <taxon>Pezizomycotina</taxon>
        <taxon>Sordariomycetes</taxon>
        <taxon>Hypocreomycetidae</taxon>
        <taxon>Glomerellales</taxon>
        <taxon>Glomerellaceae</taxon>
        <taxon>Colletotrichum</taxon>
        <taxon>Colletotrichum graminicola species complex</taxon>
    </lineage>
</organism>
<feature type="transmembrane region" description="Helical" evidence="1">
    <location>
        <begin position="323"/>
        <end position="347"/>
    </location>
</feature>
<proteinExistence type="predicted"/>
<sequence>MNTFNPRRVSYLRPPTTVFEVRDSWASVSSPYPSLSSIGYPPSERSHDERFASAVWHRTFNHVDYAAYKAACEVERSAKPERDVDVFSVKSSTARRGLSRLGAMLTIYPYRDMGWLATMAFLTAAISFSLNGIFSLIHLLDPKLDFQGRDTGTQVTFVLGSSLLTLSAWMSLLAALNVDRATLDPKKDAPDAYKPALVGGDEWVWVPSWSEFSSVFWPSAAFRAGILQLLAGSFFTIAAVGALPGVLDLTHPHASIIFISSPQLIGGSFFVIAGLLMIFLSQNKWYIPLLLDASWQNGFWNLVGASGFLAVGLVTLLHKNAAVTIASLLLMSGLGFLIASVIQWYIIMEYYPCDPYQEDPVAAAEIPPQSIY</sequence>
<evidence type="ECO:0000313" key="2">
    <source>
        <dbReference type="EMBL" id="KDN60701.1"/>
    </source>
</evidence>
<dbReference type="AlphaFoldDB" id="A0A066X4R3"/>
<comment type="caution">
    <text evidence="2">The sequence shown here is derived from an EMBL/GenBank/DDBJ whole genome shotgun (WGS) entry which is preliminary data.</text>
</comment>
<dbReference type="STRING" id="1173701.A0A066X4R3"/>
<protein>
    <recommendedName>
        <fullName evidence="4">Integral membrane protein</fullName>
    </recommendedName>
</protein>
<reference evidence="3" key="1">
    <citation type="journal article" date="2014" name="Genome Announc.">
        <title>Draft genome sequence of Colletotrichum sublineola, a destructive pathogen of cultivated sorghum.</title>
        <authorList>
            <person name="Baroncelli R."/>
            <person name="Sanz-Martin J.M."/>
            <person name="Rech G.E."/>
            <person name="Sukno S.A."/>
            <person name="Thon M.R."/>
        </authorList>
    </citation>
    <scope>NUCLEOTIDE SEQUENCE [LARGE SCALE GENOMIC DNA]</scope>
    <source>
        <strain evidence="3">TX430BB</strain>
    </source>
</reference>
<evidence type="ECO:0008006" key="4">
    <source>
        <dbReference type="Google" id="ProtNLM"/>
    </source>
</evidence>
<keyword evidence="1" id="KW-1133">Transmembrane helix</keyword>
<dbReference type="HOGENOM" id="CLU_027441_0_0_1"/>
<dbReference type="EMBL" id="JMSE01001482">
    <property type="protein sequence ID" value="KDN60701.1"/>
    <property type="molecule type" value="Genomic_DNA"/>
</dbReference>
<evidence type="ECO:0000256" key="1">
    <source>
        <dbReference type="SAM" id="Phobius"/>
    </source>
</evidence>
<dbReference type="eggNOG" id="ENOG502QWIR">
    <property type="taxonomic scope" value="Eukaryota"/>
</dbReference>
<feature type="transmembrane region" description="Helical" evidence="1">
    <location>
        <begin position="299"/>
        <end position="317"/>
    </location>
</feature>
<keyword evidence="3" id="KW-1185">Reference proteome</keyword>
<keyword evidence="1" id="KW-0472">Membrane</keyword>